<keyword evidence="2" id="KW-1185">Reference proteome</keyword>
<dbReference type="EMBL" id="LKCN02000016">
    <property type="protein sequence ID" value="RCI09295.1"/>
    <property type="molecule type" value="Genomic_DNA"/>
</dbReference>
<dbReference type="Proteomes" id="UP000253664">
    <property type="component" value="Unassembled WGS sequence"/>
</dbReference>
<organism evidence="1 2">
    <name type="scientific">Ophiocordyceps polyrhachis-furcata BCC 54312</name>
    <dbReference type="NCBI Taxonomy" id="1330021"/>
    <lineage>
        <taxon>Eukaryota</taxon>
        <taxon>Fungi</taxon>
        <taxon>Dikarya</taxon>
        <taxon>Ascomycota</taxon>
        <taxon>Pezizomycotina</taxon>
        <taxon>Sordariomycetes</taxon>
        <taxon>Hypocreomycetidae</taxon>
        <taxon>Hypocreales</taxon>
        <taxon>Ophiocordycipitaceae</taxon>
        <taxon>Ophiocordyceps</taxon>
    </lineage>
</organism>
<dbReference type="AlphaFoldDB" id="A0A367L4D6"/>
<gene>
    <name evidence="1" type="ORF">L249_1456</name>
</gene>
<comment type="caution">
    <text evidence="1">The sequence shown here is derived from an EMBL/GenBank/DDBJ whole genome shotgun (WGS) entry which is preliminary data.</text>
</comment>
<name>A0A367L4D6_9HYPO</name>
<evidence type="ECO:0000313" key="2">
    <source>
        <dbReference type="Proteomes" id="UP000253664"/>
    </source>
</evidence>
<sequence>MEEGGGKRRRGRLSVCRRRFLLRRRPRPRPALRLPIDFNRAPI</sequence>
<protein>
    <submittedName>
        <fullName evidence="1">Uncharacterized protein</fullName>
    </submittedName>
</protein>
<accession>A0A367L4D6</accession>
<reference evidence="1 2" key="1">
    <citation type="journal article" date="2015" name="BMC Genomics">
        <title>Insights from the genome of Ophiocordyceps polyrhachis-furcata to pathogenicity and host specificity in insect fungi.</title>
        <authorList>
            <person name="Wichadakul D."/>
            <person name="Kobmoo N."/>
            <person name="Ingsriswang S."/>
            <person name="Tangphatsornruang S."/>
            <person name="Chantasingh D."/>
            <person name="Luangsa-ard J.J."/>
            <person name="Eurwilaichitr L."/>
        </authorList>
    </citation>
    <scope>NUCLEOTIDE SEQUENCE [LARGE SCALE GENOMIC DNA]</scope>
    <source>
        <strain evidence="1 2">BCC 54312</strain>
    </source>
</reference>
<proteinExistence type="predicted"/>
<evidence type="ECO:0000313" key="1">
    <source>
        <dbReference type="EMBL" id="RCI09295.1"/>
    </source>
</evidence>